<proteinExistence type="predicted"/>
<evidence type="ECO:0000259" key="3">
    <source>
        <dbReference type="Pfam" id="PF16370"/>
    </source>
</evidence>
<keyword evidence="6" id="KW-1185">Reference proteome</keyword>
<feature type="chain" id="PRO_5024863192" evidence="1">
    <location>
        <begin position="26"/>
        <end position="536"/>
    </location>
</feature>
<reference evidence="5 6" key="1">
    <citation type="submission" date="2019-09" db="EMBL/GenBank/DDBJ databases">
        <title>Genome Sequence of Larkinella sp MA1.</title>
        <authorList>
            <person name="Srinivasan S."/>
        </authorList>
    </citation>
    <scope>NUCLEOTIDE SEQUENCE [LARGE SCALE GENOMIC DNA]</scope>
    <source>
        <strain evidence="5 6">MA1</strain>
    </source>
</reference>
<feature type="domain" description="Calcineurin-like phosphoesterase N-terminal" evidence="4">
    <location>
        <begin position="44"/>
        <end position="113"/>
    </location>
</feature>
<evidence type="ECO:0000259" key="4">
    <source>
        <dbReference type="Pfam" id="PF16371"/>
    </source>
</evidence>
<protein>
    <submittedName>
        <fullName evidence="5">Metallophosphoesterase</fullName>
    </submittedName>
</protein>
<dbReference type="Pfam" id="PF00149">
    <property type="entry name" value="Metallophos"/>
    <property type="match status" value="1"/>
</dbReference>
<dbReference type="RefSeq" id="WP_150875555.1">
    <property type="nucleotide sequence ID" value="NZ_VTWS01000001.1"/>
</dbReference>
<sequence length="536" mass="59461">MIFSILSLRGLLSGTLLTLSVLAQAQHTAQGFVFEDRNQNGKKDRTEAGLAQVPVSNGREVVLTDAKGQYQLPVGLDHILFVIKPTGYKLPVNAQNLPQFFYRHKPNGSPQLKFPGVAPTGPLPKSVDFALTKQDEPDQYQILVFGDPQAYTPEQIAHFDRGVVSELQGKTGNFRFGISLGDLVGDNPALFGAYNTVIRKLDLPWFQVMGNHDMNYDVKSDSLSDESFEAMYGPNTYALTQGKVHFIVLDDILYPDPRDQNGYQGGLRPDQLAFVENDLKHVPKDHLVVLCHHIPLSSEGAGETFRKADRQRLFNALKDFPHTLSLSAHTHIQQHFFYGKEAGLDRVNPHHEYNVGTTSGDWYSGENNAQGVPVSTMRDGTPKGYMFLTFNGNQYSFDYRIAGQPETYKIGLYAPKAIAKGQVGRNDLYANFFQGSKHDSLEYRIGQGAWKPMIRVEEADPGLLGVRYRYDSAEQPLGGTKPSAPILSTHLWKAKLGGDLPAGEHTIEVRARDAYGRTFTANTVFKVVAVTAVSEK</sequence>
<feature type="domain" description="Calcineurin-like phosphoesterase" evidence="2">
    <location>
        <begin position="141"/>
        <end position="332"/>
    </location>
</feature>
<comment type="caution">
    <text evidence="5">The sequence shown here is derived from an EMBL/GenBank/DDBJ whole genome shotgun (WGS) entry which is preliminary data.</text>
</comment>
<organism evidence="5 6">
    <name type="scientific">Larkinella humicola</name>
    <dbReference type="NCBI Taxonomy" id="2607654"/>
    <lineage>
        <taxon>Bacteria</taxon>
        <taxon>Pseudomonadati</taxon>
        <taxon>Bacteroidota</taxon>
        <taxon>Cytophagia</taxon>
        <taxon>Cytophagales</taxon>
        <taxon>Spirosomataceae</taxon>
        <taxon>Larkinella</taxon>
    </lineage>
</organism>
<dbReference type="GO" id="GO:0016787">
    <property type="term" value="F:hydrolase activity"/>
    <property type="evidence" value="ECO:0007669"/>
    <property type="project" value="InterPro"/>
</dbReference>
<dbReference type="Gene3D" id="3.60.21.10">
    <property type="match status" value="1"/>
</dbReference>
<dbReference type="InterPro" id="IPR032288">
    <property type="entry name" value="Metallophos_C"/>
</dbReference>
<dbReference type="PANTHER" id="PTHR43143">
    <property type="entry name" value="METALLOPHOSPHOESTERASE, CALCINEURIN SUPERFAMILY"/>
    <property type="match status" value="1"/>
</dbReference>
<evidence type="ECO:0000256" key="1">
    <source>
        <dbReference type="SAM" id="SignalP"/>
    </source>
</evidence>
<dbReference type="InterPro" id="IPR032285">
    <property type="entry name" value="Metallophos_N"/>
</dbReference>
<dbReference type="EMBL" id="VTWS01000001">
    <property type="protein sequence ID" value="KAA9357412.1"/>
    <property type="molecule type" value="Genomic_DNA"/>
</dbReference>
<feature type="signal peptide" evidence="1">
    <location>
        <begin position="1"/>
        <end position="25"/>
    </location>
</feature>
<dbReference type="InterPro" id="IPR004843">
    <property type="entry name" value="Calcineurin-like_PHP"/>
</dbReference>
<evidence type="ECO:0000313" key="5">
    <source>
        <dbReference type="EMBL" id="KAA9357412.1"/>
    </source>
</evidence>
<dbReference type="Pfam" id="PF16370">
    <property type="entry name" value="MetallophosC"/>
    <property type="match status" value="1"/>
</dbReference>
<dbReference type="AlphaFoldDB" id="A0A5N1JSW6"/>
<dbReference type="Pfam" id="PF16371">
    <property type="entry name" value="MetallophosN"/>
    <property type="match status" value="1"/>
</dbReference>
<dbReference type="InterPro" id="IPR029052">
    <property type="entry name" value="Metallo-depent_PP-like"/>
</dbReference>
<evidence type="ECO:0000313" key="6">
    <source>
        <dbReference type="Proteomes" id="UP000326344"/>
    </source>
</evidence>
<dbReference type="SUPFAM" id="SSF56300">
    <property type="entry name" value="Metallo-dependent phosphatases"/>
    <property type="match status" value="1"/>
</dbReference>
<name>A0A5N1JSW6_9BACT</name>
<feature type="domain" description="Calcineurin-like phosphoesterase C-terminal" evidence="3">
    <location>
        <begin position="352"/>
        <end position="519"/>
    </location>
</feature>
<dbReference type="Proteomes" id="UP000326344">
    <property type="component" value="Unassembled WGS sequence"/>
</dbReference>
<evidence type="ECO:0000259" key="2">
    <source>
        <dbReference type="Pfam" id="PF00149"/>
    </source>
</evidence>
<gene>
    <name evidence="5" type="ORF">F0P93_06665</name>
</gene>
<keyword evidence="1" id="KW-0732">Signal</keyword>
<dbReference type="InterPro" id="IPR051918">
    <property type="entry name" value="STPP_CPPED1"/>
</dbReference>
<accession>A0A5N1JSW6</accession>
<dbReference type="PANTHER" id="PTHR43143:SF6">
    <property type="entry name" value="BLL3016 PROTEIN"/>
    <property type="match status" value="1"/>
</dbReference>